<proteinExistence type="predicted"/>
<sequence length="240" mass="26244">MSSHSSSQSQDSYSPNVTSAEVVELFSLVRSASVIRPSDLIERLDARIEEIAQREGHSKGGIIAQVQDAEKVTLLHVAAQHQREEVLEYYFLDTTFTNETNLRRCLLNAKTISNDGPIHLAARAHDTRFIRALVDRGVQIDSRGFFGCTALHFVTRKTASLSALWDLYGLGASLDVQNMSGQTPLHLAVMDGNVAVVGTLLQMGADAAIRNAGDLTPGVLARNLPDGEVLRLFVERNLPH</sequence>
<dbReference type="HOGENOM" id="CLU_1156386_0_0_1"/>
<keyword evidence="2 3" id="KW-0040">ANK repeat</keyword>
<evidence type="ECO:0000313" key="4">
    <source>
        <dbReference type="EMBL" id="EMR72721.1"/>
    </source>
</evidence>
<reference evidence="5" key="1">
    <citation type="journal article" date="2013" name="Genome Announc.">
        <title>Draft genome sequence of the grapevine dieback fungus Eutypa lata UCR-EL1.</title>
        <authorList>
            <person name="Blanco-Ulate B."/>
            <person name="Rolshausen P.E."/>
            <person name="Cantu D."/>
        </authorList>
    </citation>
    <scope>NUCLEOTIDE SEQUENCE [LARGE SCALE GENOMIC DNA]</scope>
    <source>
        <strain evidence="5">UCR-EL1</strain>
    </source>
</reference>
<dbReference type="PROSITE" id="PS50297">
    <property type="entry name" value="ANK_REP_REGION"/>
    <property type="match status" value="2"/>
</dbReference>
<keyword evidence="1" id="KW-0677">Repeat</keyword>
<gene>
    <name evidence="4" type="ORF">UCREL1_228</name>
</gene>
<evidence type="ECO:0000313" key="5">
    <source>
        <dbReference type="Proteomes" id="UP000012174"/>
    </source>
</evidence>
<organism evidence="4 5">
    <name type="scientific">Eutypa lata (strain UCR-EL1)</name>
    <name type="common">Grapevine dieback disease fungus</name>
    <name type="synonym">Eutypa armeniacae</name>
    <dbReference type="NCBI Taxonomy" id="1287681"/>
    <lineage>
        <taxon>Eukaryota</taxon>
        <taxon>Fungi</taxon>
        <taxon>Dikarya</taxon>
        <taxon>Ascomycota</taxon>
        <taxon>Pezizomycotina</taxon>
        <taxon>Sordariomycetes</taxon>
        <taxon>Xylariomycetidae</taxon>
        <taxon>Xylariales</taxon>
        <taxon>Diatrypaceae</taxon>
        <taxon>Eutypa</taxon>
    </lineage>
</organism>
<name>M7TRZ8_EUTLA</name>
<dbReference type="OrthoDB" id="20872at2759"/>
<accession>M7TRZ8</accession>
<dbReference type="PANTHER" id="PTHR24198:SF165">
    <property type="entry name" value="ANKYRIN REPEAT-CONTAINING PROTEIN-RELATED"/>
    <property type="match status" value="1"/>
</dbReference>
<dbReference type="SMART" id="SM00248">
    <property type="entry name" value="ANK"/>
    <property type="match status" value="4"/>
</dbReference>
<dbReference type="EMBL" id="KB705392">
    <property type="protein sequence ID" value="EMR72721.1"/>
    <property type="molecule type" value="Genomic_DNA"/>
</dbReference>
<dbReference type="Proteomes" id="UP000012174">
    <property type="component" value="Unassembled WGS sequence"/>
</dbReference>
<feature type="repeat" description="ANK" evidence="3">
    <location>
        <begin position="180"/>
        <end position="212"/>
    </location>
</feature>
<dbReference type="Pfam" id="PF12796">
    <property type="entry name" value="Ank_2"/>
    <property type="match status" value="1"/>
</dbReference>
<dbReference type="eggNOG" id="KOG4177">
    <property type="taxonomic scope" value="Eukaryota"/>
</dbReference>
<dbReference type="SUPFAM" id="SSF48403">
    <property type="entry name" value="Ankyrin repeat"/>
    <property type="match status" value="1"/>
</dbReference>
<dbReference type="PROSITE" id="PS50088">
    <property type="entry name" value="ANK_REPEAT"/>
    <property type="match status" value="2"/>
</dbReference>
<feature type="repeat" description="ANK" evidence="3">
    <location>
        <begin position="113"/>
        <end position="145"/>
    </location>
</feature>
<dbReference type="AlphaFoldDB" id="M7TRZ8"/>
<protein>
    <submittedName>
        <fullName evidence="4">Putative ankyrin repeat domain protein</fullName>
    </submittedName>
</protein>
<dbReference type="PANTHER" id="PTHR24198">
    <property type="entry name" value="ANKYRIN REPEAT AND PROTEIN KINASE DOMAIN-CONTAINING PROTEIN"/>
    <property type="match status" value="1"/>
</dbReference>
<keyword evidence="5" id="KW-1185">Reference proteome</keyword>
<dbReference type="Gene3D" id="1.25.40.20">
    <property type="entry name" value="Ankyrin repeat-containing domain"/>
    <property type="match status" value="1"/>
</dbReference>
<evidence type="ECO:0000256" key="3">
    <source>
        <dbReference type="PROSITE-ProRule" id="PRU00023"/>
    </source>
</evidence>
<evidence type="ECO:0000256" key="2">
    <source>
        <dbReference type="ARBA" id="ARBA00023043"/>
    </source>
</evidence>
<dbReference type="KEGG" id="ela:UCREL1_228"/>
<evidence type="ECO:0000256" key="1">
    <source>
        <dbReference type="ARBA" id="ARBA00022737"/>
    </source>
</evidence>
<dbReference type="InterPro" id="IPR036770">
    <property type="entry name" value="Ankyrin_rpt-contain_sf"/>
</dbReference>
<dbReference type="InterPro" id="IPR002110">
    <property type="entry name" value="Ankyrin_rpt"/>
</dbReference>